<accession>Q31G87</accession>
<dbReference type="Pfam" id="PF02782">
    <property type="entry name" value="FGGY_C"/>
    <property type="match status" value="1"/>
</dbReference>
<dbReference type="InterPro" id="IPR000577">
    <property type="entry name" value="Carb_kinase_FGGY"/>
</dbReference>
<dbReference type="eggNOG" id="COG1070">
    <property type="taxonomic scope" value="Bacteria"/>
</dbReference>
<dbReference type="GO" id="GO:0004856">
    <property type="term" value="F:D-xylulokinase activity"/>
    <property type="evidence" value="ECO:0007669"/>
    <property type="project" value="TreeGrafter"/>
</dbReference>
<dbReference type="KEGG" id="tcx:Tcr_1241"/>
<name>Q31G87_HYDCU</name>
<evidence type="ECO:0000259" key="5">
    <source>
        <dbReference type="Pfam" id="PF02782"/>
    </source>
</evidence>
<protein>
    <submittedName>
        <fullName evidence="6">Sugar kinase, FGGY family protein</fullName>
    </submittedName>
</protein>
<dbReference type="InterPro" id="IPR043129">
    <property type="entry name" value="ATPase_NBD"/>
</dbReference>
<evidence type="ECO:0000256" key="1">
    <source>
        <dbReference type="ARBA" id="ARBA00009156"/>
    </source>
</evidence>
<evidence type="ECO:0000256" key="2">
    <source>
        <dbReference type="ARBA" id="ARBA00022679"/>
    </source>
</evidence>
<feature type="domain" description="Carbohydrate kinase FGGY N-terminal" evidence="4">
    <location>
        <begin position="11"/>
        <end position="250"/>
    </location>
</feature>
<dbReference type="GO" id="GO:0005997">
    <property type="term" value="P:xylulose metabolic process"/>
    <property type="evidence" value="ECO:0007669"/>
    <property type="project" value="TreeGrafter"/>
</dbReference>
<evidence type="ECO:0000256" key="3">
    <source>
        <dbReference type="ARBA" id="ARBA00022777"/>
    </source>
</evidence>
<dbReference type="EMBL" id="CP000109">
    <property type="protein sequence ID" value="ABB41836.1"/>
    <property type="molecule type" value="Genomic_DNA"/>
</dbReference>
<feature type="domain" description="Carbohydrate kinase FGGY C-terminal" evidence="5">
    <location>
        <begin position="272"/>
        <end position="423"/>
    </location>
</feature>
<dbReference type="Gene3D" id="3.30.420.40">
    <property type="match status" value="2"/>
</dbReference>
<reference evidence="6" key="1">
    <citation type="submission" date="2006-07" db="EMBL/GenBank/DDBJ databases">
        <title>Complete sequence of Thiomicrospira crunogena XCL-2.</title>
        <authorList>
            <consortium name="US DOE Joint Genome Institute"/>
            <person name="Copeland A."/>
            <person name="Lucas S."/>
            <person name="Lapidus A."/>
            <person name="Barry K."/>
            <person name="Detter J.C."/>
            <person name="Glavina del Rio T."/>
            <person name="Hammon N."/>
            <person name="Israni S."/>
            <person name="Dalin E."/>
            <person name="Tice H."/>
            <person name="Pitluck S."/>
            <person name="Chain P."/>
            <person name="Malfatti S."/>
            <person name="Shin M."/>
            <person name="Vergez L."/>
            <person name="Schmutz J."/>
            <person name="Larimer F."/>
            <person name="Land M."/>
            <person name="Hauser L."/>
            <person name="Kyrpides N."/>
            <person name="Lykidis A."/>
            <person name="Scott K.M."/>
            <person name="Sievert S."/>
            <person name="Kerfeld C."/>
            <person name="Freyermuth S."/>
            <person name="Dobrinski K."/>
            <person name="Boller A."/>
            <person name="Fitzpatrick K."/>
            <person name="Thoma P."/>
            <person name="Moore J."/>
            <person name="Richardson P."/>
        </authorList>
    </citation>
    <scope>NUCLEOTIDE SEQUENCE</scope>
    <source>
        <strain evidence="6">XCL-2</strain>
    </source>
</reference>
<dbReference type="Pfam" id="PF00370">
    <property type="entry name" value="FGGY_N"/>
    <property type="match status" value="1"/>
</dbReference>
<comment type="similarity">
    <text evidence="1">Belongs to the FGGY kinase family.</text>
</comment>
<dbReference type="GO" id="GO:0019150">
    <property type="term" value="F:D-ribulokinase activity"/>
    <property type="evidence" value="ECO:0007669"/>
    <property type="project" value="TreeGrafter"/>
</dbReference>
<gene>
    <name evidence="6" type="ordered locus">Tcr_1241</name>
</gene>
<dbReference type="HOGENOM" id="CLU_009281_0_0_6"/>
<keyword evidence="3 6" id="KW-0418">Kinase</keyword>
<proteinExistence type="inferred from homology"/>
<dbReference type="AlphaFoldDB" id="Q31G87"/>
<dbReference type="STRING" id="317025.Tcr_1241"/>
<dbReference type="InterPro" id="IPR018485">
    <property type="entry name" value="FGGY_C"/>
</dbReference>
<evidence type="ECO:0000313" key="6">
    <source>
        <dbReference type="EMBL" id="ABB41836.1"/>
    </source>
</evidence>
<dbReference type="PIRSF" id="PIRSF000538">
    <property type="entry name" value="GlpK"/>
    <property type="match status" value="1"/>
</dbReference>
<keyword evidence="2" id="KW-0808">Transferase</keyword>
<dbReference type="CDD" id="cd07783">
    <property type="entry name" value="ASKHA_NBD_FGGY_SePSK_AtXK1-like"/>
    <property type="match status" value="1"/>
</dbReference>
<sequence>MLISSNRSEFILGIDVGTSGMRAVVVESKGFSNEIIEFSTTVTMAFPDRTDSQSEQNPTVWLMTLEKLFSQLQAYRNLSKITKLVLDATSSTVLLCDRNGTPKTPALMYDDKRAQAQATLIKKVGPDESGAHGASSTLAKVLWLENHLQTTQDRFDPNAYFICHQIDFVNHFLTGKTNITDENNALKLGYDSVHQCWPEWVKELVSTPLPDVVAPGTELAKIQPGLAQQYGFNSNLMVYTGTTDSIAAFLASGAHQVGDSVTSLGSTLAIKLLSDRPVFAPQFGIYSHHLKGQWLIGGASNAGGAVLLKYFSLDTLIELLPQIDIDNPTHLHYYPLLTSGERFPIADAELSPKLAPRPSSDVAFLQAMIEGLVEIEVLAYQRLTELGAPKVERIFTAGGGLKNAVWMTLRARQLTAKIEPANNSDAAFGVTRLLF</sequence>
<organism evidence="6">
    <name type="scientific">Hydrogenovibrio crunogenus (strain DSM 25203 / XCL-2)</name>
    <name type="common">Thiomicrospira crunogena</name>
    <dbReference type="NCBI Taxonomy" id="317025"/>
    <lineage>
        <taxon>Bacteria</taxon>
        <taxon>Pseudomonadati</taxon>
        <taxon>Pseudomonadota</taxon>
        <taxon>Gammaproteobacteria</taxon>
        <taxon>Thiotrichales</taxon>
        <taxon>Piscirickettsiaceae</taxon>
        <taxon>Hydrogenovibrio</taxon>
    </lineage>
</organism>
<dbReference type="PANTHER" id="PTHR10196">
    <property type="entry name" value="SUGAR KINASE"/>
    <property type="match status" value="1"/>
</dbReference>
<dbReference type="GO" id="GO:0005829">
    <property type="term" value="C:cytosol"/>
    <property type="evidence" value="ECO:0007669"/>
    <property type="project" value="TreeGrafter"/>
</dbReference>
<dbReference type="SUPFAM" id="SSF53067">
    <property type="entry name" value="Actin-like ATPase domain"/>
    <property type="match status" value="2"/>
</dbReference>
<evidence type="ECO:0000259" key="4">
    <source>
        <dbReference type="Pfam" id="PF00370"/>
    </source>
</evidence>
<dbReference type="PANTHER" id="PTHR10196:SF80">
    <property type="entry name" value="D-RIBULOSE KINASE"/>
    <property type="match status" value="1"/>
</dbReference>
<dbReference type="InterPro" id="IPR018484">
    <property type="entry name" value="FGGY_N"/>
</dbReference>
<dbReference type="OrthoDB" id="9805576at2"/>